<dbReference type="KEGG" id="tvd:SG34_029845"/>
<reference evidence="4 5" key="2">
    <citation type="journal article" date="2022" name="Mar. Drugs">
        <title>Bioassay-Guided Fractionation Leads to the Detection of Cholic Acid Generated by the Rare Thalassomonas sp.</title>
        <authorList>
            <person name="Pheiffer F."/>
            <person name="Schneider Y.K."/>
            <person name="Hansen E.H."/>
            <person name="Andersen J.H."/>
            <person name="Isaksson J."/>
            <person name="Busche T."/>
            <person name="R C."/>
            <person name="Kalinowski J."/>
            <person name="Zyl L.V."/>
            <person name="Trindade M."/>
        </authorList>
    </citation>
    <scope>NUCLEOTIDE SEQUENCE [LARGE SCALE GENOMIC DNA]</scope>
    <source>
        <strain evidence="4 5">XOM25</strain>
    </source>
</reference>
<dbReference type="Proteomes" id="UP000032352">
    <property type="component" value="Chromosome pTvir"/>
</dbReference>
<gene>
    <name evidence="4" type="ORF">SG34_029845</name>
</gene>
<dbReference type="Gene3D" id="3.30.360.10">
    <property type="entry name" value="Dihydrodipicolinate Reductase, domain 2"/>
    <property type="match status" value="1"/>
</dbReference>
<organism evidence="4 5">
    <name type="scientific">Thalassomonas viridans</name>
    <dbReference type="NCBI Taxonomy" id="137584"/>
    <lineage>
        <taxon>Bacteria</taxon>
        <taxon>Pseudomonadati</taxon>
        <taxon>Pseudomonadota</taxon>
        <taxon>Gammaproteobacteria</taxon>
        <taxon>Alteromonadales</taxon>
        <taxon>Colwelliaceae</taxon>
        <taxon>Thalassomonas</taxon>
    </lineage>
</organism>
<dbReference type="AlphaFoldDB" id="A0AAF0CDQ2"/>
<feature type="domain" description="GFO/IDH/MocA-like oxidoreductase" evidence="3">
    <location>
        <begin position="138"/>
        <end position="243"/>
    </location>
</feature>
<evidence type="ECO:0000313" key="5">
    <source>
        <dbReference type="Proteomes" id="UP000032352"/>
    </source>
</evidence>
<dbReference type="InterPro" id="IPR050463">
    <property type="entry name" value="Gfo/Idh/MocA_oxidrdct_glycsds"/>
</dbReference>
<evidence type="ECO:0000256" key="1">
    <source>
        <dbReference type="ARBA" id="ARBA00022729"/>
    </source>
</evidence>
<sequence>MNIGIIGMGVISKYYVSAFERGIGHELAGVCDLDPGKLEPFKQKNIACFTDYQQMLLSHDIDAVIINLPNDVHFEACRAALLAGKHVCCEKPLTLSSKEADDLCLLARELKKTLFTSFHRRYNKNFVAMLERIKNTEDIKYVSVNYKEKIQEHAGNDTWYLNPDKCGGGCIADNGPNAFDTAAFFLGQLEVESAIMHCDDTGLDLQAQIKLRSHLGVEVDIHLDWDYPHGELKDVSVHMNNGDVYSADMLAGYDAFKSSLFHEYEAVIKDFAARIEFGHDFGRNGADMVALVEQSYRLSAQ</sequence>
<dbReference type="InterPro" id="IPR036291">
    <property type="entry name" value="NAD(P)-bd_dom_sf"/>
</dbReference>
<proteinExistence type="predicted"/>
<reference evidence="4 5" key="1">
    <citation type="journal article" date="2015" name="Genome Announc.">
        <title>Draft Genome Sequences of Marine Isolates of Thalassomonas viridans and Thalassomonas actiniarum.</title>
        <authorList>
            <person name="Olonade I."/>
            <person name="van Zyl L.J."/>
            <person name="Trindade M."/>
        </authorList>
    </citation>
    <scope>NUCLEOTIDE SEQUENCE [LARGE SCALE GENOMIC DNA]</scope>
    <source>
        <strain evidence="4 5">XOM25</strain>
    </source>
</reference>
<evidence type="ECO:0000313" key="4">
    <source>
        <dbReference type="EMBL" id="WDE08986.1"/>
    </source>
</evidence>
<dbReference type="RefSeq" id="WP_044838501.1">
    <property type="nucleotide sequence ID" value="NZ_CP059734.1"/>
</dbReference>
<name>A0AAF0CDQ2_9GAMM</name>
<dbReference type="SUPFAM" id="SSF55347">
    <property type="entry name" value="Glyceraldehyde-3-phosphate dehydrogenase-like, C-terminal domain"/>
    <property type="match status" value="1"/>
</dbReference>
<accession>A0AAF0CDQ2</accession>
<dbReference type="Gene3D" id="3.40.50.720">
    <property type="entry name" value="NAD(P)-binding Rossmann-like Domain"/>
    <property type="match status" value="1"/>
</dbReference>
<dbReference type="EMBL" id="CP059734">
    <property type="protein sequence ID" value="WDE08986.1"/>
    <property type="molecule type" value="Genomic_DNA"/>
</dbReference>
<dbReference type="PANTHER" id="PTHR43818">
    <property type="entry name" value="BCDNA.GH03377"/>
    <property type="match status" value="1"/>
</dbReference>
<dbReference type="SUPFAM" id="SSF51735">
    <property type="entry name" value="NAD(P)-binding Rossmann-fold domains"/>
    <property type="match status" value="1"/>
</dbReference>
<dbReference type="Pfam" id="PF01408">
    <property type="entry name" value="GFO_IDH_MocA"/>
    <property type="match status" value="1"/>
</dbReference>
<protein>
    <submittedName>
        <fullName evidence="4">Gfo/Idh/MocA family oxidoreductase</fullName>
    </submittedName>
</protein>
<dbReference type="Pfam" id="PF22725">
    <property type="entry name" value="GFO_IDH_MocA_C3"/>
    <property type="match status" value="1"/>
</dbReference>
<keyword evidence="5" id="KW-1185">Reference proteome</keyword>
<dbReference type="InterPro" id="IPR000683">
    <property type="entry name" value="Gfo/Idh/MocA-like_OxRdtase_N"/>
</dbReference>
<dbReference type="GO" id="GO:0000166">
    <property type="term" value="F:nucleotide binding"/>
    <property type="evidence" value="ECO:0007669"/>
    <property type="project" value="InterPro"/>
</dbReference>
<dbReference type="InterPro" id="IPR055170">
    <property type="entry name" value="GFO_IDH_MocA-like_dom"/>
</dbReference>
<keyword evidence="1" id="KW-0732">Signal</keyword>
<evidence type="ECO:0000259" key="2">
    <source>
        <dbReference type="Pfam" id="PF01408"/>
    </source>
</evidence>
<evidence type="ECO:0000259" key="3">
    <source>
        <dbReference type="Pfam" id="PF22725"/>
    </source>
</evidence>
<dbReference type="PANTHER" id="PTHR43818:SF7">
    <property type="entry name" value="DEHYDROGENASE"/>
    <property type="match status" value="1"/>
</dbReference>
<feature type="domain" description="Gfo/Idh/MocA-like oxidoreductase N-terminal" evidence="2">
    <location>
        <begin position="1"/>
        <end position="116"/>
    </location>
</feature>